<dbReference type="EMBL" id="JBHMEC010000004">
    <property type="protein sequence ID" value="MFB9148750.1"/>
    <property type="molecule type" value="Genomic_DNA"/>
</dbReference>
<reference evidence="2 3" key="1">
    <citation type="submission" date="2024-09" db="EMBL/GenBank/DDBJ databases">
        <authorList>
            <person name="Sun Q."/>
            <person name="Mori K."/>
        </authorList>
    </citation>
    <scope>NUCLEOTIDE SEQUENCE [LARGE SCALE GENOMIC DNA]</scope>
    <source>
        <strain evidence="2 3">CECT 9424</strain>
    </source>
</reference>
<organism evidence="2 3">
    <name type="scientific">Roseovarius ramblicola</name>
    <dbReference type="NCBI Taxonomy" id="2022336"/>
    <lineage>
        <taxon>Bacteria</taxon>
        <taxon>Pseudomonadati</taxon>
        <taxon>Pseudomonadota</taxon>
        <taxon>Alphaproteobacteria</taxon>
        <taxon>Rhodobacterales</taxon>
        <taxon>Roseobacteraceae</taxon>
        <taxon>Roseovarius</taxon>
    </lineage>
</organism>
<dbReference type="RefSeq" id="WP_377066976.1">
    <property type="nucleotide sequence ID" value="NZ_JBHMEC010000004.1"/>
</dbReference>
<accession>A0ABV5HWE5</accession>
<evidence type="ECO:0000313" key="2">
    <source>
        <dbReference type="EMBL" id="MFB9148750.1"/>
    </source>
</evidence>
<protein>
    <recommendedName>
        <fullName evidence="1">HTH cro/C1-type domain-containing protein</fullName>
    </recommendedName>
</protein>
<gene>
    <name evidence="2" type="ORF">ACFFU4_03165</name>
</gene>
<dbReference type="Proteomes" id="UP001589670">
    <property type="component" value="Unassembled WGS sequence"/>
</dbReference>
<evidence type="ECO:0000313" key="3">
    <source>
        <dbReference type="Proteomes" id="UP001589670"/>
    </source>
</evidence>
<sequence length="461" mass="49918">MTKPLHIFRAGRHTAMSGQSFEFSEAEVEAVAAAYDPALHEAPIVVGHPRTDAPAYGWVKSLRAEGAELFAEPDQVEPAFAEMVRAGRFKRISASFYPPKASANPAPGTYYLKHVGFLGAQPPAVKGLKAAEFADDAEAVTLEIDFSEAEIAGVASAGFGGLRRVVAGLRDWLLSSQGQEVADRIVPSHELEHIRTTEEFMRNVIERGGGETAVPSFAETDLSRRLNARLDERAEDAAARSDLVERMATEAGIERGTVLQILRGEIATPPEERLRGFAKVLGLKADDLIGLVDLAETEEGETDMSGKDKQTPEDRQAALDAREAEIAAKEAAFAETCAEERRKEDAALLDTLAEDGRIAPGLKDEMAAFMEALDAEDEVSFAEGKAASPRDWFRDLLSKQTRQLIDFSERAGGETVPQIKSHEDVTAAANRLVIEAGKEGRPLSFSEAVREIADTMEADNA</sequence>
<dbReference type="InterPro" id="IPR001387">
    <property type="entry name" value="Cro/C1-type_HTH"/>
</dbReference>
<dbReference type="InterPro" id="IPR010982">
    <property type="entry name" value="Lambda_DNA-bd_dom_sf"/>
</dbReference>
<proteinExistence type="predicted"/>
<evidence type="ECO:0000259" key="1">
    <source>
        <dbReference type="PROSITE" id="PS50943"/>
    </source>
</evidence>
<name>A0ABV5HWE5_9RHOB</name>
<comment type="caution">
    <text evidence="2">The sequence shown here is derived from an EMBL/GenBank/DDBJ whole genome shotgun (WGS) entry which is preliminary data.</text>
</comment>
<keyword evidence="3" id="KW-1185">Reference proteome</keyword>
<feature type="domain" description="HTH cro/C1-type" evidence="1">
    <location>
        <begin position="247"/>
        <end position="288"/>
    </location>
</feature>
<dbReference type="SUPFAM" id="SSF47413">
    <property type="entry name" value="lambda repressor-like DNA-binding domains"/>
    <property type="match status" value="1"/>
</dbReference>
<dbReference type="PROSITE" id="PS50943">
    <property type="entry name" value="HTH_CROC1"/>
    <property type="match status" value="1"/>
</dbReference>